<reference evidence="2" key="1">
    <citation type="submission" date="2023-07" db="EMBL/GenBank/DDBJ databases">
        <authorList>
            <consortium name="AG Swart"/>
            <person name="Singh M."/>
            <person name="Singh A."/>
            <person name="Seah K."/>
            <person name="Emmerich C."/>
        </authorList>
    </citation>
    <scope>NUCLEOTIDE SEQUENCE</scope>
    <source>
        <strain evidence="2">DP1</strain>
    </source>
</reference>
<organism evidence="2 3">
    <name type="scientific">Euplotes crassus</name>
    <dbReference type="NCBI Taxonomy" id="5936"/>
    <lineage>
        <taxon>Eukaryota</taxon>
        <taxon>Sar</taxon>
        <taxon>Alveolata</taxon>
        <taxon>Ciliophora</taxon>
        <taxon>Intramacronucleata</taxon>
        <taxon>Spirotrichea</taxon>
        <taxon>Hypotrichia</taxon>
        <taxon>Euplotida</taxon>
        <taxon>Euplotidae</taxon>
        <taxon>Moneuplotes</taxon>
    </lineage>
</organism>
<feature type="compositionally biased region" description="Polar residues" evidence="1">
    <location>
        <begin position="131"/>
        <end position="140"/>
    </location>
</feature>
<keyword evidence="3" id="KW-1185">Reference proteome</keyword>
<gene>
    <name evidence="2" type="ORF">ECRASSUSDP1_LOCUS11352</name>
</gene>
<comment type="caution">
    <text evidence="2">The sequence shown here is derived from an EMBL/GenBank/DDBJ whole genome shotgun (WGS) entry which is preliminary data.</text>
</comment>
<feature type="region of interest" description="Disordered" evidence="1">
    <location>
        <begin position="38"/>
        <end position="141"/>
    </location>
</feature>
<proteinExistence type="predicted"/>
<dbReference type="AlphaFoldDB" id="A0AAD1XBB9"/>
<feature type="compositionally biased region" description="Low complexity" evidence="1">
    <location>
        <begin position="49"/>
        <end position="62"/>
    </location>
</feature>
<sequence length="285" mass="32252">MNTATKKEKIFFSEKNIVIIEEIKGNLAMLGSPSKYKTNPRLGMHSDKSSSSTLDTTFKTTDIGSREHKKSKISSTSGVFNTKTNKTSKISLHKPSLKKDRSPIESKLTKPTESWKNKMSSRSHIKKKGYHTNSSVSKNQLGKRKLQLLKYQNKYIPKTPVCANSRKKLFNNTTNTKANLSKNSFKLSRPKKSMSPMKTSINLCGKEVLSNKLIQIKEIFDKFRTRAESESRIHKNLKTIEEASPQPQTNSKYLLLGLGMLKSTLCLAVKRELRDCFIDLKSSDS</sequence>
<name>A0AAD1XBB9_EUPCR</name>
<accession>A0AAD1XBB9</accession>
<evidence type="ECO:0000313" key="3">
    <source>
        <dbReference type="Proteomes" id="UP001295684"/>
    </source>
</evidence>
<feature type="compositionally biased region" description="Basic and acidic residues" evidence="1">
    <location>
        <begin position="97"/>
        <end position="116"/>
    </location>
</feature>
<protein>
    <submittedName>
        <fullName evidence="2">Uncharacterized protein</fullName>
    </submittedName>
</protein>
<feature type="compositionally biased region" description="Polar residues" evidence="1">
    <location>
        <begin position="73"/>
        <end position="90"/>
    </location>
</feature>
<evidence type="ECO:0000313" key="2">
    <source>
        <dbReference type="EMBL" id="CAI2370044.1"/>
    </source>
</evidence>
<evidence type="ECO:0000256" key="1">
    <source>
        <dbReference type="SAM" id="MobiDB-lite"/>
    </source>
</evidence>
<feature type="compositionally biased region" description="Basic residues" evidence="1">
    <location>
        <begin position="119"/>
        <end position="130"/>
    </location>
</feature>
<dbReference type="Proteomes" id="UP001295684">
    <property type="component" value="Unassembled WGS sequence"/>
</dbReference>
<dbReference type="EMBL" id="CAMPGE010011205">
    <property type="protein sequence ID" value="CAI2370044.1"/>
    <property type="molecule type" value="Genomic_DNA"/>
</dbReference>